<reference evidence="10 11" key="1">
    <citation type="journal article" date="2012" name="BMC Genomics">
        <title>Comparative genomics of bacteria in the genus Providencia isolated from wild Drosophila melanogaster.</title>
        <authorList>
            <person name="Galac M.R."/>
            <person name="Lazzaro B.P."/>
        </authorList>
    </citation>
    <scope>NUCLEOTIDE SEQUENCE [LARGE SCALE GENOMIC DNA]</scope>
    <source>
        <strain evidence="10 11">DSM 19967</strain>
    </source>
</reference>
<comment type="similarity">
    <text evidence="2">Belongs to the major facilitator superfamily. EmrB family.</text>
</comment>
<evidence type="ECO:0000256" key="7">
    <source>
        <dbReference type="ARBA" id="ARBA00023136"/>
    </source>
</evidence>
<comment type="subcellular location">
    <subcellularLocation>
        <location evidence="1">Cell membrane</location>
        <topology evidence="1">Multi-pass membrane protein</topology>
    </subcellularLocation>
</comment>
<dbReference type="InterPro" id="IPR005829">
    <property type="entry name" value="Sugar_transporter_CS"/>
</dbReference>
<keyword evidence="6 8" id="KW-1133">Transmembrane helix</keyword>
<evidence type="ECO:0000259" key="9">
    <source>
        <dbReference type="PROSITE" id="PS50850"/>
    </source>
</evidence>
<dbReference type="CDD" id="cd17321">
    <property type="entry name" value="MFS_MMR_MDR_like"/>
    <property type="match status" value="1"/>
</dbReference>
<dbReference type="PATRIC" id="fig|1141660.3.peg.886"/>
<comment type="caution">
    <text evidence="10">The sequence shown here is derived from an EMBL/GenBank/DDBJ whole genome shotgun (WGS) entry which is preliminary data.</text>
</comment>
<organism evidence="10 11">
    <name type="scientific">Providencia sneebia DSM 19967</name>
    <dbReference type="NCBI Taxonomy" id="1141660"/>
    <lineage>
        <taxon>Bacteria</taxon>
        <taxon>Pseudomonadati</taxon>
        <taxon>Pseudomonadota</taxon>
        <taxon>Gammaproteobacteria</taxon>
        <taxon>Enterobacterales</taxon>
        <taxon>Morganellaceae</taxon>
        <taxon>Providencia</taxon>
    </lineage>
</organism>
<dbReference type="HOGENOM" id="CLU_000960_28_2_6"/>
<evidence type="ECO:0000256" key="6">
    <source>
        <dbReference type="ARBA" id="ARBA00022989"/>
    </source>
</evidence>
<feature type="transmembrane region" description="Helical" evidence="8">
    <location>
        <begin position="31"/>
        <end position="55"/>
    </location>
</feature>
<evidence type="ECO:0000313" key="11">
    <source>
        <dbReference type="Proteomes" id="UP000010290"/>
    </source>
</evidence>
<dbReference type="Gene3D" id="1.20.1250.20">
    <property type="entry name" value="MFS general substrate transporter like domains"/>
    <property type="match status" value="1"/>
</dbReference>
<evidence type="ECO:0000256" key="2">
    <source>
        <dbReference type="ARBA" id="ARBA00008537"/>
    </source>
</evidence>
<feature type="transmembrane region" description="Helical" evidence="8">
    <location>
        <begin position="354"/>
        <end position="372"/>
    </location>
</feature>
<dbReference type="Gene3D" id="1.20.1720.10">
    <property type="entry name" value="Multidrug resistance protein D"/>
    <property type="match status" value="1"/>
</dbReference>
<feature type="transmembrane region" description="Helical" evidence="8">
    <location>
        <begin position="218"/>
        <end position="239"/>
    </location>
</feature>
<dbReference type="PANTHER" id="PTHR42718:SF9">
    <property type="entry name" value="MAJOR FACILITATOR SUPERFAMILY MULTIDRUG TRANSPORTER MFSC"/>
    <property type="match status" value="1"/>
</dbReference>
<dbReference type="NCBIfam" id="TIGR00711">
    <property type="entry name" value="efflux_EmrB"/>
    <property type="match status" value="1"/>
</dbReference>
<feature type="transmembrane region" description="Helical" evidence="8">
    <location>
        <begin position="488"/>
        <end position="507"/>
    </location>
</feature>
<dbReference type="PANTHER" id="PTHR42718">
    <property type="entry name" value="MAJOR FACILITATOR SUPERFAMILY MULTIDRUG TRANSPORTER MFSC"/>
    <property type="match status" value="1"/>
</dbReference>
<keyword evidence="4" id="KW-1003">Cell membrane</keyword>
<feature type="transmembrane region" description="Helical" evidence="8">
    <location>
        <begin position="378"/>
        <end position="404"/>
    </location>
</feature>
<evidence type="ECO:0000256" key="8">
    <source>
        <dbReference type="SAM" id="Phobius"/>
    </source>
</evidence>
<dbReference type="SUPFAM" id="SSF103473">
    <property type="entry name" value="MFS general substrate transporter"/>
    <property type="match status" value="1"/>
</dbReference>
<feature type="transmembrane region" description="Helical" evidence="8">
    <location>
        <begin position="124"/>
        <end position="146"/>
    </location>
</feature>
<dbReference type="PROSITE" id="PS50850">
    <property type="entry name" value="MFS"/>
    <property type="match status" value="1"/>
</dbReference>
<feature type="transmembrane region" description="Helical" evidence="8">
    <location>
        <begin position="99"/>
        <end position="118"/>
    </location>
</feature>
<dbReference type="PRINTS" id="PR01036">
    <property type="entry name" value="TCRTETB"/>
</dbReference>
<keyword evidence="3" id="KW-0813">Transport</keyword>
<feature type="transmembrane region" description="Helical" evidence="8">
    <location>
        <begin position="289"/>
        <end position="312"/>
    </location>
</feature>
<sequence>MIFIIILIDRRSVIIYDKANIEYKGSDMKRLFLISAVCLGTFMATLDISIVNVALPAMQQDLNADMSMLQWIIDAYALCLSALILSVGPISDRYGRKKIWLLGIGIFTLGSAICAYAETANILITGRIIQGIAAAALIPGALSIITQAFSNDLERIKIIGIWSAVSALSLIIGPILGGFLVDMLSWPTIFLINIPLGLLTLLLGWLGIDESADPEKAAFDPLGQILSILALGGMTFALIEAGEYGWTSAITMSGILVSLIAFVCFIIVEIKVTRPLFPLFLFKTNRFFFQYNMASFALGFATYSNVFFIALFLQKGQGWGAFEAGLRMAPEFLAMAIFSFSFGKLSRYLSVRNIMIIGFLLIAIASIFLGTVGSETAYLKIALILFVLGMGMGMATPAIGALVMGSVDKAYSGIASAVMNALRQTGMTLGIALLGTLMTHRAIDQLNQNEKLVAILPRQEINALINHDLLISQPYIIDAVRSAFTSGFNLAMLGGAVMVGCTLLLMINNRKVK</sequence>
<evidence type="ECO:0000256" key="1">
    <source>
        <dbReference type="ARBA" id="ARBA00004651"/>
    </source>
</evidence>
<evidence type="ECO:0000256" key="4">
    <source>
        <dbReference type="ARBA" id="ARBA00022475"/>
    </source>
</evidence>
<keyword evidence="5 8" id="KW-0812">Transmembrane</keyword>
<evidence type="ECO:0000256" key="3">
    <source>
        <dbReference type="ARBA" id="ARBA00022448"/>
    </source>
</evidence>
<dbReference type="Pfam" id="PF07690">
    <property type="entry name" value="MFS_1"/>
    <property type="match status" value="1"/>
</dbReference>
<dbReference type="GO" id="GO:0022857">
    <property type="term" value="F:transmembrane transporter activity"/>
    <property type="evidence" value="ECO:0007669"/>
    <property type="project" value="InterPro"/>
</dbReference>
<accession>K8WHI1</accession>
<dbReference type="Proteomes" id="UP000010290">
    <property type="component" value="Chromosome"/>
</dbReference>
<evidence type="ECO:0000256" key="5">
    <source>
        <dbReference type="ARBA" id="ARBA00022692"/>
    </source>
</evidence>
<dbReference type="GO" id="GO:0005886">
    <property type="term" value="C:plasma membrane"/>
    <property type="evidence" value="ECO:0007669"/>
    <property type="project" value="UniProtKB-SubCell"/>
</dbReference>
<proteinExistence type="inferred from homology"/>
<keyword evidence="7 8" id="KW-0472">Membrane</keyword>
<dbReference type="InterPro" id="IPR004638">
    <property type="entry name" value="EmrB-like"/>
</dbReference>
<dbReference type="EMBL" id="AKKN01000005">
    <property type="protein sequence ID" value="EKT60038.1"/>
    <property type="molecule type" value="Genomic_DNA"/>
</dbReference>
<feature type="transmembrane region" description="Helical" evidence="8">
    <location>
        <begin position="186"/>
        <end position="206"/>
    </location>
</feature>
<protein>
    <submittedName>
        <fullName evidence="10">MFS family transporter</fullName>
    </submittedName>
</protein>
<feature type="transmembrane region" description="Helical" evidence="8">
    <location>
        <begin position="324"/>
        <end position="342"/>
    </location>
</feature>
<feature type="transmembrane region" description="Helical" evidence="8">
    <location>
        <begin position="67"/>
        <end position="87"/>
    </location>
</feature>
<evidence type="ECO:0000313" key="10">
    <source>
        <dbReference type="EMBL" id="EKT60038.1"/>
    </source>
</evidence>
<dbReference type="InterPro" id="IPR011701">
    <property type="entry name" value="MFS"/>
</dbReference>
<gene>
    <name evidence="10" type="ORF">OO7_04369</name>
</gene>
<keyword evidence="11" id="KW-1185">Reference proteome</keyword>
<dbReference type="AlphaFoldDB" id="K8WHI1"/>
<dbReference type="InterPro" id="IPR036259">
    <property type="entry name" value="MFS_trans_sf"/>
</dbReference>
<name>K8WHI1_9GAMM</name>
<dbReference type="InterPro" id="IPR020846">
    <property type="entry name" value="MFS_dom"/>
</dbReference>
<feature type="transmembrane region" description="Helical" evidence="8">
    <location>
        <begin position="158"/>
        <end position="180"/>
    </location>
</feature>
<feature type="transmembrane region" description="Helical" evidence="8">
    <location>
        <begin position="245"/>
        <end position="268"/>
    </location>
</feature>
<feature type="domain" description="Major facilitator superfamily (MFS) profile" evidence="9">
    <location>
        <begin position="33"/>
        <end position="512"/>
    </location>
</feature>
<dbReference type="PROSITE" id="PS00216">
    <property type="entry name" value="SUGAR_TRANSPORT_1"/>
    <property type="match status" value="1"/>
</dbReference>